<name>A0AA35WHN1_GEOBA</name>
<dbReference type="Proteomes" id="UP001174909">
    <property type="component" value="Unassembled WGS sequence"/>
</dbReference>
<proteinExistence type="predicted"/>
<organism evidence="1 2">
    <name type="scientific">Geodia barretti</name>
    <name type="common">Barrett's horny sponge</name>
    <dbReference type="NCBI Taxonomy" id="519541"/>
    <lineage>
        <taxon>Eukaryota</taxon>
        <taxon>Metazoa</taxon>
        <taxon>Porifera</taxon>
        <taxon>Demospongiae</taxon>
        <taxon>Heteroscleromorpha</taxon>
        <taxon>Tetractinellida</taxon>
        <taxon>Astrophorina</taxon>
        <taxon>Geodiidae</taxon>
        <taxon>Geodia</taxon>
    </lineage>
</organism>
<accession>A0AA35WHN1</accession>
<dbReference type="EMBL" id="CASHTH010001852">
    <property type="protein sequence ID" value="CAI8020859.1"/>
    <property type="molecule type" value="Genomic_DNA"/>
</dbReference>
<comment type="caution">
    <text evidence="1">The sequence shown here is derived from an EMBL/GenBank/DDBJ whole genome shotgun (WGS) entry which is preliminary data.</text>
</comment>
<evidence type="ECO:0000313" key="2">
    <source>
        <dbReference type="Proteomes" id="UP001174909"/>
    </source>
</evidence>
<keyword evidence="2" id="KW-1185">Reference proteome</keyword>
<reference evidence="1" key="1">
    <citation type="submission" date="2023-03" db="EMBL/GenBank/DDBJ databases">
        <authorList>
            <person name="Steffen K."/>
            <person name="Cardenas P."/>
        </authorList>
    </citation>
    <scope>NUCLEOTIDE SEQUENCE</scope>
</reference>
<sequence>MNFQLLNDSCVHAIWCVRWATYKLLNSSISNTSRSFRVHKSDSITVPFSYPFRSLTIYCYFILQNHLWPQLNCSIGIDNDTIFLQQGL</sequence>
<gene>
    <name evidence="1" type="ORF">GBAR_LOCUS12435</name>
</gene>
<evidence type="ECO:0000313" key="1">
    <source>
        <dbReference type="EMBL" id="CAI8020859.1"/>
    </source>
</evidence>
<protein>
    <submittedName>
        <fullName evidence="1">Uncharacterized protein</fullName>
    </submittedName>
</protein>
<dbReference type="AlphaFoldDB" id="A0AA35WHN1"/>